<accession>A0AC60PZM5</accession>
<name>A0AC60PZM5_IXOPE</name>
<dbReference type="EMBL" id="JABSTQ010009688">
    <property type="protein sequence ID" value="KAG0426778.1"/>
    <property type="molecule type" value="Genomic_DNA"/>
</dbReference>
<sequence length="463" mass="52285">MELTNLPAELILKIFSYLTQRHLTIIAKVSETWKQLAFDPSLWTEISIDSRANHSKQYAREVLDRALLIRKLDVSSGSVDLETVASCSHHFKLLTELFLPGRALSHHVIPTIFANSVSLSKLTLSGRDILLPNDVLTLEQLPRLKFLITTDELKIHDDVLRQISLSCPKLEYLELNSDHISRRDTWECLARLKFLKCLSVSRISTGSLLHASKSCPTLETLEIGNIWNENQVSVAQSLRGFRTLKSLSVSSDCGDGWFNADFQMPPRLEQFDVPELQLKEDHLTQLVHSCKGTLRHITISAPLLNDTALRKLPACINLEEISIYGVSGLLPILPLIAKMPKLVSAQVHAVGGAKETIRQLTSIVDILDRSKRGHTRLVINIFCSSQSSLDTMLREVFMFKEFLLLNTCLSPQHIRDLEEQWWRLKDAKLFWLPCGGQVHHSVVTSFPAVCKTLRHLTLDIVDA</sequence>
<dbReference type="Proteomes" id="UP000805193">
    <property type="component" value="Unassembled WGS sequence"/>
</dbReference>
<reference evidence="1 2" key="1">
    <citation type="journal article" date="2020" name="Cell">
        <title>Large-Scale Comparative Analyses of Tick Genomes Elucidate Their Genetic Diversity and Vector Capacities.</title>
        <authorList>
            <consortium name="Tick Genome and Microbiome Consortium (TIGMIC)"/>
            <person name="Jia N."/>
            <person name="Wang J."/>
            <person name="Shi W."/>
            <person name="Du L."/>
            <person name="Sun Y."/>
            <person name="Zhan W."/>
            <person name="Jiang J.F."/>
            <person name="Wang Q."/>
            <person name="Zhang B."/>
            <person name="Ji P."/>
            <person name="Bell-Sakyi L."/>
            <person name="Cui X.M."/>
            <person name="Yuan T.T."/>
            <person name="Jiang B.G."/>
            <person name="Yang W.F."/>
            <person name="Lam T.T."/>
            <person name="Chang Q.C."/>
            <person name="Ding S.J."/>
            <person name="Wang X.J."/>
            <person name="Zhu J.G."/>
            <person name="Ruan X.D."/>
            <person name="Zhao L."/>
            <person name="Wei J.T."/>
            <person name="Ye R.Z."/>
            <person name="Que T.C."/>
            <person name="Du C.H."/>
            <person name="Zhou Y.H."/>
            <person name="Cheng J.X."/>
            <person name="Dai P.F."/>
            <person name="Guo W.B."/>
            <person name="Han X.H."/>
            <person name="Huang E.J."/>
            <person name="Li L.F."/>
            <person name="Wei W."/>
            <person name="Gao Y.C."/>
            <person name="Liu J.Z."/>
            <person name="Shao H.Z."/>
            <person name="Wang X."/>
            <person name="Wang C.C."/>
            <person name="Yang T.C."/>
            <person name="Huo Q.B."/>
            <person name="Li W."/>
            <person name="Chen H.Y."/>
            <person name="Chen S.E."/>
            <person name="Zhou L.G."/>
            <person name="Ni X.B."/>
            <person name="Tian J.H."/>
            <person name="Sheng Y."/>
            <person name="Liu T."/>
            <person name="Pan Y.S."/>
            <person name="Xia L.Y."/>
            <person name="Li J."/>
            <person name="Zhao F."/>
            <person name="Cao W.C."/>
        </authorList>
    </citation>
    <scope>NUCLEOTIDE SEQUENCE [LARGE SCALE GENOMIC DNA]</scope>
    <source>
        <strain evidence="1">Iper-2018</strain>
    </source>
</reference>
<keyword evidence="2" id="KW-1185">Reference proteome</keyword>
<gene>
    <name evidence="1" type="ORF">HPB47_026126</name>
</gene>
<organism evidence="1 2">
    <name type="scientific">Ixodes persulcatus</name>
    <name type="common">Taiga tick</name>
    <dbReference type="NCBI Taxonomy" id="34615"/>
    <lineage>
        <taxon>Eukaryota</taxon>
        <taxon>Metazoa</taxon>
        <taxon>Ecdysozoa</taxon>
        <taxon>Arthropoda</taxon>
        <taxon>Chelicerata</taxon>
        <taxon>Arachnida</taxon>
        <taxon>Acari</taxon>
        <taxon>Parasitiformes</taxon>
        <taxon>Ixodida</taxon>
        <taxon>Ixodoidea</taxon>
        <taxon>Ixodidae</taxon>
        <taxon>Ixodinae</taxon>
        <taxon>Ixodes</taxon>
    </lineage>
</organism>
<comment type="caution">
    <text evidence="1">The sequence shown here is derived from an EMBL/GenBank/DDBJ whole genome shotgun (WGS) entry which is preliminary data.</text>
</comment>
<evidence type="ECO:0000313" key="1">
    <source>
        <dbReference type="EMBL" id="KAG0426778.1"/>
    </source>
</evidence>
<protein>
    <submittedName>
        <fullName evidence="1">Uncharacterized protein</fullName>
    </submittedName>
</protein>
<evidence type="ECO:0000313" key="2">
    <source>
        <dbReference type="Proteomes" id="UP000805193"/>
    </source>
</evidence>
<proteinExistence type="predicted"/>